<feature type="region of interest" description="Disordered" evidence="1">
    <location>
        <begin position="738"/>
        <end position="878"/>
    </location>
</feature>
<feature type="compositionally biased region" description="Low complexity" evidence="1">
    <location>
        <begin position="404"/>
        <end position="417"/>
    </location>
</feature>
<feature type="compositionally biased region" description="Basic and acidic residues" evidence="1">
    <location>
        <begin position="1215"/>
        <end position="1228"/>
    </location>
</feature>
<accession>A0A1D2JP58</accession>
<protein>
    <recommendedName>
        <fullName evidence="4">AT DNA binding protein</fullName>
    </recommendedName>
</protein>
<feature type="compositionally biased region" description="Basic and acidic residues" evidence="1">
    <location>
        <begin position="1049"/>
        <end position="1065"/>
    </location>
</feature>
<feature type="compositionally biased region" description="Polar residues" evidence="1">
    <location>
        <begin position="775"/>
        <end position="795"/>
    </location>
</feature>
<dbReference type="VEuPathDB" id="FungiDB:PABG_02347"/>
<feature type="compositionally biased region" description="Polar residues" evidence="1">
    <location>
        <begin position="969"/>
        <end position="983"/>
    </location>
</feature>
<evidence type="ECO:0008006" key="4">
    <source>
        <dbReference type="Google" id="ProtNLM"/>
    </source>
</evidence>
<feature type="compositionally biased region" description="Polar residues" evidence="1">
    <location>
        <begin position="454"/>
        <end position="470"/>
    </location>
</feature>
<feature type="region of interest" description="Disordered" evidence="1">
    <location>
        <begin position="392"/>
        <end position="433"/>
    </location>
</feature>
<feature type="region of interest" description="Disordered" evidence="1">
    <location>
        <begin position="231"/>
        <end position="254"/>
    </location>
</feature>
<gene>
    <name evidence="2" type="ORF">ACO22_00528</name>
</gene>
<reference evidence="2 3" key="1">
    <citation type="submission" date="2016-06" db="EMBL/GenBank/DDBJ databases">
        <authorList>
            <person name="Kjaerup R.B."/>
            <person name="Dalgaard T.S."/>
            <person name="Juul-Madsen H.R."/>
        </authorList>
    </citation>
    <scope>NUCLEOTIDE SEQUENCE [LARGE SCALE GENOMIC DNA]</scope>
    <source>
        <strain evidence="2 3">Pb300</strain>
    </source>
</reference>
<feature type="compositionally biased region" description="Polar residues" evidence="1">
    <location>
        <begin position="803"/>
        <end position="820"/>
    </location>
</feature>
<dbReference type="Proteomes" id="UP000242814">
    <property type="component" value="Unassembled WGS sequence"/>
</dbReference>
<feature type="region of interest" description="Disordered" evidence="1">
    <location>
        <begin position="445"/>
        <end position="485"/>
    </location>
</feature>
<feature type="compositionally biased region" description="Polar residues" evidence="1">
    <location>
        <begin position="1200"/>
        <end position="1210"/>
    </location>
</feature>
<proteinExistence type="predicted"/>
<evidence type="ECO:0000313" key="3">
    <source>
        <dbReference type="Proteomes" id="UP000242814"/>
    </source>
</evidence>
<evidence type="ECO:0000256" key="1">
    <source>
        <dbReference type="SAM" id="MobiDB-lite"/>
    </source>
</evidence>
<feature type="region of interest" description="Disordered" evidence="1">
    <location>
        <begin position="192"/>
        <end position="219"/>
    </location>
</feature>
<dbReference type="VEuPathDB" id="FungiDB:PADG_00794"/>
<feature type="compositionally biased region" description="Low complexity" evidence="1">
    <location>
        <begin position="279"/>
        <end position="291"/>
    </location>
</feature>
<feature type="region of interest" description="Disordered" evidence="1">
    <location>
        <begin position="271"/>
        <end position="368"/>
    </location>
</feature>
<sequence>MNQNYAAQRTDDSSFVGIQQQKQALQLQLKRRLKSKYKFKVQFCETSKSTINSLEPNDWLPKLFKQSLASLEAPRIMGRTSTLVLIGTLALARIIILPRTGSRKQSAQTSSRIGKRQLPTEWLPGHTESVTTLNRGNYTTFSRLDSPPYAPVSFRQAQVAMDARSDTSSPDPLGYPGNPDYILSSATKPFFRRQSTFSPRKSRSPTRRQSPIKLDPRSAQSIKFQDIILPSTPSGRFIGKHRLSPTKKATLHSVNNASPWRIRVTVEAKQDEENENVLGSVRSGARSGRSGRTTKVPLKDENDSLEPSPKKQRTGKSNVSQRVPTPRKRRSRIEAPSGNTDTGEKKTRGRPRKNLPSVEEGPSPNKFTFADSVRKKMAEADPFFGIAVMDNGTNDNVVDNIPPDISNSYSESEFSDSIGDDRSSPTPNENSRSKITDLLSIKMSPIPNHHRGFSPSQVSSRIPTGLSPENTIDAGHTPGPQLREYPTPTSSSILEEGEGAGENLTYYSSGAEHTKSEPVLQPLSDPTTHHREFDSILESEGFSMVSLNTLPSARQHLNNSFRSSVSQDMVNSMKMGPKKVDLRASKSETTDVKLSMSGERMVTNGHVFYSDQPHSTSQLVQQAKKSPLELEQTPGVRFSSPRQPTAPAIQSAQPLRKRRLVKLVRVVRAGIALQGVLDRRRRNSRLQTPFSSPSQHKIEDPEAVRQRVEALFQGLGAETERELRAGLRFGEELAKHLRESKNIRRQQERERTTEKHRNSNAFEAGGSNDVGYPNIGSSRSQGVSPSPAKSHTNSELGVKVAQLATTPGDKNQSPPQSISSEMARREAEWQLEREAVSRQIQQANSSQVIVIDSDDESPEKSPAVIEEPKERYENNSIDQEDYEDIWQQEARDADSHSEPESLLELSREEIIKPPRWLLPSPWKQRQDAELSQDEDTTPQFEPYWKARHNGYPILPSGKTQTARFREQSNEISSLMGSPGSSTRRFYEENNKSPESVGTPHEQPFKERQARETVSSPITSAPGRRTETSYSEGQQSDAGTSDLHWVPSPKDYKIDTGHTNLDDVDTHPNQPMNSDLSYTEVLSASVNSPRNDPEEEAPEEAEEEMHPESGSPTSTPGAPQYDQVDPNHSAIQPETPPGTKEAAPPSSWFHKLTDLAPKWLTPSSRKTERRNHEPVNKYAPVTHNFSVQLSPNEESPLRESPVQTSPASEPSVQEPLVHRRLQEHIKKSTVDVGTQFSSPRKTEPKPQMKRQPSYRKALAISGYFTNDHYVALRHLYHQAKQFPDSFPYIETPERNEMLGKRMYSADGAYSRQITEAQIAIVDKFRRNLVIGSRRRGGTGRIEWSEEELLRRLFSIIVGEHVRRERKRDLQRQLAN</sequence>
<feature type="compositionally biased region" description="Polar residues" evidence="1">
    <location>
        <begin position="1182"/>
        <end position="1192"/>
    </location>
</feature>
<name>A0A1D2JP58_PARBR</name>
<dbReference type="EMBL" id="LZYO01000010">
    <property type="protein sequence ID" value="ODH44977.1"/>
    <property type="molecule type" value="Genomic_DNA"/>
</dbReference>
<organism evidence="2 3">
    <name type="scientific">Paracoccidioides brasiliensis</name>
    <dbReference type="NCBI Taxonomy" id="121759"/>
    <lineage>
        <taxon>Eukaryota</taxon>
        <taxon>Fungi</taxon>
        <taxon>Dikarya</taxon>
        <taxon>Ascomycota</taxon>
        <taxon>Pezizomycotina</taxon>
        <taxon>Eurotiomycetes</taxon>
        <taxon>Eurotiomycetidae</taxon>
        <taxon>Onygenales</taxon>
        <taxon>Ajellomycetaceae</taxon>
        <taxon>Paracoccidioides</taxon>
    </lineage>
</organism>
<comment type="caution">
    <text evidence="2">The sequence shown here is derived from an EMBL/GenBank/DDBJ whole genome shotgun (WGS) entry which is preliminary data.</text>
</comment>
<feature type="compositionally biased region" description="Acidic residues" evidence="1">
    <location>
        <begin position="1092"/>
        <end position="1104"/>
    </location>
</feature>
<feature type="region of interest" description="Disordered" evidence="1">
    <location>
        <begin position="158"/>
        <end position="179"/>
    </location>
</feature>
<feature type="compositionally biased region" description="Polar residues" evidence="1">
    <location>
        <begin position="838"/>
        <end position="848"/>
    </location>
</feature>
<feature type="region of interest" description="Disordered" evidence="1">
    <location>
        <begin position="918"/>
        <end position="1251"/>
    </location>
</feature>
<feature type="compositionally biased region" description="Polar residues" evidence="1">
    <location>
        <begin position="1027"/>
        <end position="1038"/>
    </location>
</feature>
<feature type="compositionally biased region" description="Basic and acidic residues" evidence="1">
    <location>
        <begin position="738"/>
        <end position="757"/>
    </location>
</feature>
<evidence type="ECO:0000313" key="2">
    <source>
        <dbReference type="EMBL" id="ODH44977.1"/>
    </source>
</evidence>
<feature type="compositionally biased region" description="Basic and acidic residues" evidence="1">
    <location>
        <begin position="822"/>
        <end position="836"/>
    </location>
</feature>
<feature type="compositionally biased region" description="Polar residues" evidence="1">
    <location>
        <begin position="1066"/>
        <end position="1089"/>
    </location>
</feature>